<protein>
    <submittedName>
        <fullName evidence="2">DUF190 domain-containing protein</fullName>
    </submittedName>
</protein>
<dbReference type="EMBL" id="JAQQFN010000021">
    <property type="protein sequence ID" value="MFL9886426.1"/>
    <property type="molecule type" value="Genomic_DNA"/>
</dbReference>
<evidence type="ECO:0000256" key="1">
    <source>
        <dbReference type="ARBA" id="ARBA00010554"/>
    </source>
</evidence>
<dbReference type="Pfam" id="PF02641">
    <property type="entry name" value="DUF190"/>
    <property type="match status" value="1"/>
</dbReference>
<dbReference type="InterPro" id="IPR015867">
    <property type="entry name" value="N-reg_PII/ATP_PRibTrfase_C"/>
</dbReference>
<dbReference type="Proteomes" id="UP001629249">
    <property type="component" value="Unassembled WGS sequence"/>
</dbReference>
<dbReference type="InterPro" id="IPR003793">
    <property type="entry name" value="UPF0166"/>
</dbReference>
<comment type="caution">
    <text evidence="2">The sequence shown here is derived from an EMBL/GenBank/DDBJ whole genome shotgun (WGS) entry which is preliminary data.</text>
</comment>
<organism evidence="2 3">
    <name type="scientific">Paraburkholderia agricolaris</name>
    <dbReference type="NCBI Taxonomy" id="2152888"/>
    <lineage>
        <taxon>Bacteria</taxon>
        <taxon>Pseudomonadati</taxon>
        <taxon>Pseudomonadota</taxon>
        <taxon>Betaproteobacteria</taxon>
        <taxon>Burkholderiales</taxon>
        <taxon>Burkholderiaceae</taxon>
        <taxon>Paraburkholderia</taxon>
    </lineage>
</organism>
<name>A0ABW8ZW36_9BURK</name>
<accession>A0ABW8ZW36</accession>
<dbReference type="Gene3D" id="3.30.70.120">
    <property type="match status" value="1"/>
</dbReference>
<sequence>MKGSQLTVFAANQSHRKSRMTVVDWILEMTRTAGIEGATVIEVSESIDARGKYHAARFFELVDEPVVVTVAAEDARIDALLDTLRHGGVQLFYTRCPIEYEVLGAGAGASAGTGRGEHDAGHAGGD</sequence>
<reference evidence="2 3" key="1">
    <citation type="journal article" date="2024" name="Chem. Sci.">
        <title>Discovery of megapolipeptins by genome mining of a Burkholderiales bacteria collection.</title>
        <authorList>
            <person name="Paulo B.S."/>
            <person name="Recchia M.J.J."/>
            <person name="Lee S."/>
            <person name="Fergusson C.H."/>
            <person name="Romanowski S.B."/>
            <person name="Hernandez A."/>
            <person name="Krull N."/>
            <person name="Liu D.Y."/>
            <person name="Cavanagh H."/>
            <person name="Bos A."/>
            <person name="Gray C.A."/>
            <person name="Murphy B.T."/>
            <person name="Linington R.G."/>
            <person name="Eustaquio A.S."/>
        </authorList>
    </citation>
    <scope>NUCLEOTIDE SEQUENCE [LARGE SCALE GENOMIC DNA]</scope>
    <source>
        <strain evidence="2 3">RL16-012-BIC-B</strain>
    </source>
</reference>
<evidence type="ECO:0000313" key="2">
    <source>
        <dbReference type="EMBL" id="MFL9886426.1"/>
    </source>
</evidence>
<keyword evidence="3" id="KW-1185">Reference proteome</keyword>
<gene>
    <name evidence="2" type="ORF">PQR66_25520</name>
</gene>
<comment type="similarity">
    <text evidence="1">Belongs to the UPF0166 family.</text>
</comment>
<dbReference type="InterPro" id="IPR011322">
    <property type="entry name" value="N-reg_PII-like_a/b"/>
</dbReference>
<dbReference type="RefSeq" id="WP_408331166.1">
    <property type="nucleotide sequence ID" value="NZ_JAQQFH010000019.1"/>
</dbReference>
<evidence type="ECO:0000313" key="3">
    <source>
        <dbReference type="Proteomes" id="UP001629249"/>
    </source>
</evidence>
<dbReference type="SUPFAM" id="SSF54913">
    <property type="entry name" value="GlnB-like"/>
    <property type="match status" value="1"/>
</dbReference>
<proteinExistence type="inferred from homology"/>